<organism evidence="2 3">
    <name type="scientific">Puccinia graminis f. sp. tritici</name>
    <dbReference type="NCBI Taxonomy" id="56615"/>
    <lineage>
        <taxon>Eukaryota</taxon>
        <taxon>Fungi</taxon>
        <taxon>Dikarya</taxon>
        <taxon>Basidiomycota</taxon>
        <taxon>Pucciniomycotina</taxon>
        <taxon>Pucciniomycetes</taxon>
        <taxon>Pucciniales</taxon>
        <taxon>Pucciniaceae</taxon>
        <taxon>Puccinia</taxon>
    </lineage>
</organism>
<sequence>MRNNANAAGACPGPIDRSHINIPSTFQMPTKPLDYVAPCAWSKPAAGPGRSSQPPAGRPPARATSVAGIAEVTPLEAHVTGLTLKAAIRQDTLMDHKFDNEGCFPALGTAAVAVLEES</sequence>
<gene>
    <name evidence="2" type="ORF">PGTUg99_036316</name>
</gene>
<comment type="caution">
    <text evidence="2">The sequence shown here is derived from an EMBL/GenBank/DDBJ whole genome shotgun (WGS) entry which is preliminary data.</text>
</comment>
<evidence type="ECO:0000313" key="2">
    <source>
        <dbReference type="EMBL" id="KAA1076141.1"/>
    </source>
</evidence>
<dbReference type="Proteomes" id="UP000325313">
    <property type="component" value="Unassembled WGS sequence"/>
</dbReference>
<evidence type="ECO:0000256" key="1">
    <source>
        <dbReference type="SAM" id="MobiDB-lite"/>
    </source>
</evidence>
<feature type="region of interest" description="Disordered" evidence="1">
    <location>
        <begin position="1"/>
        <end position="24"/>
    </location>
</feature>
<feature type="region of interest" description="Disordered" evidence="1">
    <location>
        <begin position="44"/>
        <end position="63"/>
    </location>
</feature>
<dbReference type="AlphaFoldDB" id="A0A5B0MHK7"/>
<proteinExistence type="predicted"/>
<name>A0A5B0MHK7_PUCGR</name>
<protein>
    <submittedName>
        <fullName evidence="2">Uncharacterized protein</fullName>
    </submittedName>
</protein>
<dbReference type="EMBL" id="VDEP01000471">
    <property type="protein sequence ID" value="KAA1076141.1"/>
    <property type="molecule type" value="Genomic_DNA"/>
</dbReference>
<reference evidence="2 3" key="1">
    <citation type="submission" date="2019-05" db="EMBL/GenBank/DDBJ databases">
        <title>Emergence of the Ug99 lineage of the wheat stem rust pathogen through somatic hybridization.</title>
        <authorList>
            <person name="Li F."/>
            <person name="Upadhyaya N.M."/>
            <person name="Sperschneider J."/>
            <person name="Matny O."/>
            <person name="Nguyen-Phuc H."/>
            <person name="Mago R."/>
            <person name="Raley C."/>
            <person name="Miller M.E."/>
            <person name="Silverstein K.A.T."/>
            <person name="Henningsen E."/>
            <person name="Hirsch C.D."/>
            <person name="Visser B."/>
            <person name="Pretorius Z.A."/>
            <person name="Steffenson B.J."/>
            <person name="Schwessinger B."/>
            <person name="Dodds P.N."/>
            <person name="Figueroa M."/>
        </authorList>
    </citation>
    <scope>NUCLEOTIDE SEQUENCE [LARGE SCALE GENOMIC DNA]</scope>
    <source>
        <strain evidence="2 3">Ug99</strain>
    </source>
</reference>
<accession>A0A5B0MHK7</accession>
<evidence type="ECO:0000313" key="3">
    <source>
        <dbReference type="Proteomes" id="UP000325313"/>
    </source>
</evidence>